<dbReference type="InterPro" id="IPR000595">
    <property type="entry name" value="cNMP-bd_dom"/>
</dbReference>
<dbReference type="SUPFAM" id="SSF51206">
    <property type="entry name" value="cAMP-binding domain-like"/>
    <property type="match status" value="1"/>
</dbReference>
<evidence type="ECO:0000313" key="2">
    <source>
        <dbReference type="EMBL" id="MCV9927874.1"/>
    </source>
</evidence>
<dbReference type="Proteomes" id="UP001151079">
    <property type="component" value="Unassembled WGS sequence"/>
</dbReference>
<keyword evidence="3" id="KW-1185">Reference proteome</keyword>
<dbReference type="Gene3D" id="2.60.120.10">
    <property type="entry name" value="Jelly Rolls"/>
    <property type="match status" value="1"/>
</dbReference>
<evidence type="ECO:0000313" key="3">
    <source>
        <dbReference type="Proteomes" id="UP001151079"/>
    </source>
</evidence>
<dbReference type="EMBL" id="JAOZEW010000008">
    <property type="protein sequence ID" value="MCV9927874.1"/>
    <property type="molecule type" value="Genomic_DNA"/>
</dbReference>
<dbReference type="InterPro" id="IPR018490">
    <property type="entry name" value="cNMP-bd_dom_sf"/>
</dbReference>
<organism evidence="2 3">
    <name type="scientific">Flavobacterium shii</name>
    <dbReference type="NCBI Taxonomy" id="2987687"/>
    <lineage>
        <taxon>Bacteria</taxon>
        <taxon>Pseudomonadati</taxon>
        <taxon>Bacteroidota</taxon>
        <taxon>Flavobacteriia</taxon>
        <taxon>Flavobacteriales</taxon>
        <taxon>Flavobacteriaceae</taxon>
        <taxon>Flavobacterium</taxon>
    </lineage>
</organism>
<comment type="caution">
    <text evidence="2">The sequence shown here is derived from an EMBL/GenBank/DDBJ whole genome shotgun (WGS) entry which is preliminary data.</text>
</comment>
<accession>A0A9X2YV53</accession>
<protein>
    <submittedName>
        <fullName evidence="2">Crp/Fnr family transcriptional regulator</fullName>
    </submittedName>
</protein>
<dbReference type="InterPro" id="IPR014710">
    <property type="entry name" value="RmlC-like_jellyroll"/>
</dbReference>
<dbReference type="AlphaFoldDB" id="A0A9X2YV53"/>
<dbReference type="CDD" id="cd00038">
    <property type="entry name" value="CAP_ED"/>
    <property type="match status" value="1"/>
</dbReference>
<reference evidence="2" key="1">
    <citation type="submission" date="2022-10" db="EMBL/GenBank/DDBJ databases">
        <title>Two novel species of Flavobacterium.</title>
        <authorList>
            <person name="Liu Q."/>
            <person name="Xin Y.-H."/>
        </authorList>
    </citation>
    <scope>NUCLEOTIDE SEQUENCE</scope>
    <source>
        <strain evidence="2">LS1R49</strain>
    </source>
</reference>
<evidence type="ECO:0000259" key="1">
    <source>
        <dbReference type="Pfam" id="PF00027"/>
    </source>
</evidence>
<gene>
    <name evidence="2" type="ORF">OIU83_09435</name>
</gene>
<dbReference type="Pfam" id="PF00027">
    <property type="entry name" value="cNMP_binding"/>
    <property type="match status" value="1"/>
</dbReference>
<name>A0A9X2YV53_9FLAO</name>
<proteinExistence type="predicted"/>
<dbReference type="RefSeq" id="WP_264206006.1">
    <property type="nucleotide sequence ID" value="NZ_JAOZEW010000008.1"/>
</dbReference>
<feature type="domain" description="Cyclic nucleotide-binding" evidence="1">
    <location>
        <begin position="30"/>
        <end position="115"/>
    </location>
</feature>
<sequence length="200" mass="23059">MTSFWEYINSYATISEESKAAWTILLKKTELVKGSYFLEEGSVPKKIAFVKKGLLSYDYVNDKGEKVIKRFFTENSLVTSTSALLKQEPSIFSIKALENCELITYPFEDLRELTLKHTDIAAFYIAYLERHWVIEKEFEEITLKADTAKQRYLEFEKNHPDLITRLKLHHIASYLAITPTQLSRIRASNFAAANDESISG</sequence>